<dbReference type="EMBL" id="JALJXV010000001">
    <property type="protein sequence ID" value="MCP1673540.1"/>
    <property type="molecule type" value="Genomic_DNA"/>
</dbReference>
<dbReference type="GO" id="GO:0005886">
    <property type="term" value="C:plasma membrane"/>
    <property type="evidence" value="ECO:0007669"/>
    <property type="project" value="TreeGrafter"/>
</dbReference>
<reference evidence="2" key="1">
    <citation type="submission" date="2022-03" db="EMBL/GenBank/DDBJ databases">
        <title>Genomic Encyclopedia of Type Strains, Phase III (KMG-III): the genomes of soil and plant-associated and newly described type strains.</title>
        <authorList>
            <person name="Whitman W."/>
        </authorList>
    </citation>
    <scope>NUCLEOTIDE SEQUENCE</scope>
    <source>
        <strain evidence="2">ANL 6-2</strain>
    </source>
</reference>
<dbReference type="PANTHER" id="PTHR39966">
    <property type="entry name" value="BLL2471 PROTEIN-RELATED"/>
    <property type="match status" value="1"/>
</dbReference>
<evidence type="ECO:0000313" key="2">
    <source>
        <dbReference type="EMBL" id="MCP1673540.1"/>
    </source>
</evidence>
<dbReference type="RefSeq" id="WP_253474059.1">
    <property type="nucleotide sequence ID" value="NZ_JALJXV010000001.1"/>
</dbReference>
<dbReference type="InterPro" id="IPR012312">
    <property type="entry name" value="Hemerythrin-like"/>
</dbReference>
<comment type="caution">
    <text evidence="2">The sequence shown here is derived from an EMBL/GenBank/DDBJ whole genome shotgun (WGS) entry which is preliminary data.</text>
</comment>
<evidence type="ECO:0000259" key="1">
    <source>
        <dbReference type="Pfam" id="PF01814"/>
    </source>
</evidence>
<proteinExistence type="predicted"/>
<name>A0AAE3G0M6_9GAMM</name>
<protein>
    <submittedName>
        <fullName evidence="2">Hemerythrin-like domain-containing protein</fullName>
    </submittedName>
</protein>
<dbReference type="PANTHER" id="PTHR39966:SF1">
    <property type="entry name" value="HEMERYTHRIN-LIKE DOMAIN-CONTAINING PROTEIN"/>
    <property type="match status" value="1"/>
</dbReference>
<evidence type="ECO:0000313" key="3">
    <source>
        <dbReference type="Proteomes" id="UP001205843"/>
    </source>
</evidence>
<gene>
    <name evidence="2" type="ORF">J2T57_000632</name>
</gene>
<keyword evidence="3" id="KW-1185">Reference proteome</keyword>
<sequence>MTDFVDELLCEHQEIRRVLNVVESQLDLLHADDDPNWELLLDAMYYLTRYPDLFHHGFEDVVFRQLHRRDAAAREFVQDLGREHGLLHELGMAFLALCEDVDAETMVPKDRLEHAGRCYVTAQQRHMRKEEQTVFPRIRHSLTEQDWLEVQHDLERLAQARAGADTMSDQFKLLHAHLMPETEA</sequence>
<organism evidence="2 3">
    <name type="scientific">Natronocella acetinitrilica</name>
    <dbReference type="NCBI Taxonomy" id="414046"/>
    <lineage>
        <taxon>Bacteria</taxon>
        <taxon>Pseudomonadati</taxon>
        <taxon>Pseudomonadota</taxon>
        <taxon>Gammaproteobacteria</taxon>
        <taxon>Chromatiales</taxon>
        <taxon>Ectothiorhodospiraceae</taxon>
        <taxon>Natronocella</taxon>
    </lineage>
</organism>
<dbReference type="AlphaFoldDB" id="A0AAE3G0M6"/>
<dbReference type="Pfam" id="PF01814">
    <property type="entry name" value="Hemerythrin"/>
    <property type="match status" value="1"/>
</dbReference>
<dbReference type="Gene3D" id="1.20.120.520">
    <property type="entry name" value="nmb1532 protein domain like"/>
    <property type="match status" value="1"/>
</dbReference>
<dbReference type="Proteomes" id="UP001205843">
    <property type="component" value="Unassembled WGS sequence"/>
</dbReference>
<accession>A0AAE3G0M6</accession>
<feature type="domain" description="Hemerythrin-like" evidence="1">
    <location>
        <begin position="4"/>
        <end position="138"/>
    </location>
</feature>